<gene>
    <name evidence="2" type="ORF">EGI31_22465</name>
</gene>
<dbReference type="Gene3D" id="3.30.70.1290">
    <property type="entry name" value="Transposase IS200-like"/>
    <property type="match status" value="1"/>
</dbReference>
<protein>
    <submittedName>
        <fullName evidence="2">Transposase</fullName>
    </submittedName>
</protein>
<dbReference type="GO" id="GO:0006313">
    <property type="term" value="P:DNA transposition"/>
    <property type="evidence" value="ECO:0007669"/>
    <property type="project" value="InterPro"/>
</dbReference>
<dbReference type="RefSeq" id="WP_255039423.1">
    <property type="nucleotide sequence ID" value="NZ_RJUF01000187.1"/>
</dbReference>
<dbReference type="SUPFAM" id="SSF143422">
    <property type="entry name" value="Transposase IS200-like"/>
    <property type="match status" value="1"/>
</dbReference>
<dbReference type="PANTHER" id="PTHR33360">
    <property type="entry name" value="TRANSPOSASE FOR INSERTION SEQUENCE ELEMENT IS200"/>
    <property type="match status" value="1"/>
</dbReference>
<evidence type="ECO:0000259" key="1">
    <source>
        <dbReference type="SMART" id="SM01321"/>
    </source>
</evidence>
<evidence type="ECO:0000313" key="2">
    <source>
        <dbReference type="EMBL" id="MCP9765709.1"/>
    </source>
</evidence>
<reference evidence="2 3" key="1">
    <citation type="submission" date="2018-11" db="EMBL/GenBank/DDBJ databases">
        <title>Novel bacteria species description.</title>
        <authorList>
            <person name="Han J.-H."/>
        </authorList>
    </citation>
    <scope>NUCLEOTIDE SEQUENCE [LARGE SCALE GENOMIC DNA]</scope>
    <source>
        <strain evidence="2 3">KCTC23259</strain>
    </source>
</reference>
<dbReference type="EMBL" id="RJUF01000187">
    <property type="protein sequence ID" value="MCP9765709.1"/>
    <property type="molecule type" value="Genomic_DNA"/>
</dbReference>
<name>A0AAE3H5S3_9BACT</name>
<dbReference type="GO" id="GO:0004803">
    <property type="term" value="F:transposase activity"/>
    <property type="evidence" value="ECO:0007669"/>
    <property type="project" value="InterPro"/>
</dbReference>
<dbReference type="SMART" id="SM01321">
    <property type="entry name" value="Y1_Tnp"/>
    <property type="match status" value="1"/>
</dbReference>
<organism evidence="2 3">
    <name type="scientific">Lacihabitans soyangensis</name>
    <dbReference type="NCBI Taxonomy" id="869394"/>
    <lineage>
        <taxon>Bacteria</taxon>
        <taxon>Pseudomonadati</taxon>
        <taxon>Bacteroidota</taxon>
        <taxon>Cytophagia</taxon>
        <taxon>Cytophagales</taxon>
        <taxon>Leadbetterellaceae</taxon>
        <taxon>Lacihabitans</taxon>
    </lineage>
</organism>
<evidence type="ECO:0000313" key="3">
    <source>
        <dbReference type="Proteomes" id="UP001204144"/>
    </source>
</evidence>
<dbReference type="PANTHER" id="PTHR33360:SF2">
    <property type="entry name" value="TRANSPOSASE FOR INSERTION SEQUENCE ELEMENT IS200"/>
    <property type="match status" value="1"/>
</dbReference>
<dbReference type="Proteomes" id="UP001204144">
    <property type="component" value="Unassembled WGS sequence"/>
</dbReference>
<dbReference type="AlphaFoldDB" id="A0AAE3H5S3"/>
<dbReference type="InterPro" id="IPR002686">
    <property type="entry name" value="Transposase_17"/>
</dbReference>
<sequence length="150" mass="17545">MGQTLIKNYVHIVFGTKNQQDFINDEIEDDLFAYLGGICNSLDCIPIKVGGYRNHVHILCSLSKKIALVKLLEIVKANSSKWIKTKGEAFQDFYWQNGYGSFSVNPSQLQRVVDYIANQKQHHEKKSFQDEYRIILKKYDIVYDEKYVWD</sequence>
<dbReference type="InterPro" id="IPR036515">
    <property type="entry name" value="Transposase_17_sf"/>
</dbReference>
<keyword evidence="3" id="KW-1185">Reference proteome</keyword>
<feature type="domain" description="Transposase IS200-like" evidence="1">
    <location>
        <begin position="6"/>
        <end position="119"/>
    </location>
</feature>
<comment type="caution">
    <text evidence="2">The sequence shown here is derived from an EMBL/GenBank/DDBJ whole genome shotgun (WGS) entry which is preliminary data.</text>
</comment>
<proteinExistence type="predicted"/>
<dbReference type="GO" id="GO:0003677">
    <property type="term" value="F:DNA binding"/>
    <property type="evidence" value="ECO:0007669"/>
    <property type="project" value="InterPro"/>
</dbReference>
<accession>A0AAE3H5S3</accession>
<dbReference type="Pfam" id="PF01797">
    <property type="entry name" value="Y1_Tnp"/>
    <property type="match status" value="1"/>
</dbReference>